<protein>
    <submittedName>
        <fullName evidence="1">Uncharacterized protein</fullName>
    </submittedName>
</protein>
<reference evidence="1 2" key="1">
    <citation type="submission" date="2017-07" db="EMBL/GenBank/DDBJ databases">
        <title>Amycolatopsis thailandensis Genome sequencing and assembly.</title>
        <authorList>
            <person name="Kaur N."/>
            <person name="Mayilraj S."/>
        </authorList>
    </citation>
    <scope>NUCLEOTIDE SEQUENCE [LARGE SCALE GENOMIC DNA]</scope>
    <source>
        <strain evidence="1 2">JCM 16380</strain>
    </source>
</reference>
<organism evidence="1 2">
    <name type="scientific">Amycolatopsis thailandensis</name>
    <dbReference type="NCBI Taxonomy" id="589330"/>
    <lineage>
        <taxon>Bacteria</taxon>
        <taxon>Bacillati</taxon>
        <taxon>Actinomycetota</taxon>
        <taxon>Actinomycetes</taxon>
        <taxon>Pseudonocardiales</taxon>
        <taxon>Pseudonocardiaceae</taxon>
        <taxon>Amycolatopsis</taxon>
    </lineage>
</organism>
<dbReference type="EMBL" id="NMQT01000102">
    <property type="protein sequence ID" value="OXM50303.1"/>
    <property type="molecule type" value="Genomic_DNA"/>
</dbReference>
<sequence length="101" mass="11251">MNHVLAGAFTDDLLTRLDGYDTLARTGSPIPEREARDAIQALTGLVRNALAGHSVDPHGHCARCPRSRWRRPRGCRLLRDLTRDLDRHTGTGTSGRHAYRP</sequence>
<dbReference type="OrthoDB" id="3692554at2"/>
<accession>A0A229RUD7</accession>
<keyword evidence="2" id="KW-1185">Reference proteome</keyword>
<dbReference type="Proteomes" id="UP000215223">
    <property type="component" value="Unassembled WGS sequence"/>
</dbReference>
<dbReference type="AlphaFoldDB" id="A0A229RUD7"/>
<proteinExistence type="predicted"/>
<dbReference type="RefSeq" id="WP_143267187.1">
    <property type="nucleotide sequence ID" value="NZ_NMQT01000102.1"/>
</dbReference>
<gene>
    <name evidence="1" type="ORF">CFP71_28135</name>
</gene>
<name>A0A229RUD7_9PSEU</name>
<evidence type="ECO:0000313" key="2">
    <source>
        <dbReference type="Proteomes" id="UP000215223"/>
    </source>
</evidence>
<evidence type="ECO:0000313" key="1">
    <source>
        <dbReference type="EMBL" id="OXM50303.1"/>
    </source>
</evidence>
<comment type="caution">
    <text evidence="1">The sequence shown here is derived from an EMBL/GenBank/DDBJ whole genome shotgun (WGS) entry which is preliminary data.</text>
</comment>